<sequence>MNLIPEPRLRGRAAPLAVLLLLTACDGGNAASVVPAPSLPAVKLAETGGFSATIRRTSHGIPHVLAGDYASLGYGYGYAFAQDNLCELAEVVVTVSAERSRYFGSDAAYPATLGGTINNLKSDFFYQSINDAGTVEALVAQQPPRGPSEEMRELVRGYTAGFNRYLRETGVDGLPDPRCRGAAWVRPLTEKDLYRRYYQLGLLASSTAFLANIADAQPPGPLPDGALPVPVTLPDVLPAGTIPTPKDLGLGSNAIGLGREGTRNGRGMVLGNPHFPWQGSERFYQVHLTLPGQLDVSGASLLGVPVVLIGHNAHLAWSHTVSTGFRFTPYELKLVPGSPTSYVYDGQIQQMTPRPTTVLARKADGTLEPRSHTFYWTRFGPMFEFPDGYMTWNQLTGYAFRDVNATNFRILDQYLAMNRASSVDELRQAQDYWQGIPWVNTVAADDQGRAFYADSAIVPHVTDEKVARCVVSPVALLVYQSAHLPVLDGTRSDCEWGSDADAVLPGMFGPGRMPHLVRADYVENSNDSYWLSNPAQPLTGYDRIIGDENTARSLRTRLGLKLVQGRLAGTDGLEGQRFTLEQLQTVMFNNRNHSGELLRDSAVALCKRNPFIVAEDGRLVDVRAACPVLEKWNLRGDLDSAGGLLWRLFMIRLVPVTGGPYLVPFLPTDPVNTPRGLNTLHPQVVQALGGAVQVMRDRGLPLDVALGTVQHVPRNEARIPYHGCYDAEGCFNQMGGLLLPDYTYRPSLGTSFVMAVSFTDAGPVGRSLLAYSQSSNPASPYFADQTWMFSRKQWVDMRFTEADIASDPELSVTMLQE</sequence>
<evidence type="ECO:0000256" key="1">
    <source>
        <dbReference type="ARBA" id="ARBA00006586"/>
    </source>
</evidence>
<dbReference type="Pfam" id="PF01804">
    <property type="entry name" value="Penicil_amidase"/>
    <property type="match status" value="1"/>
</dbReference>
<keyword evidence="3" id="KW-0378">Hydrolase</keyword>
<evidence type="ECO:0000313" key="6">
    <source>
        <dbReference type="EMBL" id="QSQ26273.1"/>
    </source>
</evidence>
<dbReference type="Gene3D" id="2.30.120.10">
    <property type="match status" value="1"/>
</dbReference>
<dbReference type="InterPro" id="IPR029055">
    <property type="entry name" value="Ntn_hydrolases_N"/>
</dbReference>
<dbReference type="PANTHER" id="PTHR34218:SF3">
    <property type="entry name" value="ACYL-HOMOSERINE LACTONE ACYLASE PVDQ"/>
    <property type="match status" value="1"/>
</dbReference>
<reference evidence="6 7" key="1">
    <citation type="submission" date="2021-02" db="EMBL/GenBank/DDBJ databases">
        <title>De Novo genome assembly of isolated myxobacteria.</title>
        <authorList>
            <person name="Stevens D.C."/>
        </authorList>
    </citation>
    <scope>NUCLEOTIDE SEQUENCE [LARGE SCALE GENOMIC DNA]</scope>
    <source>
        <strain evidence="7">SCPEA02</strain>
    </source>
</reference>
<evidence type="ECO:0000313" key="7">
    <source>
        <dbReference type="Proteomes" id="UP000662747"/>
    </source>
</evidence>
<comment type="similarity">
    <text evidence="1">Belongs to the peptidase S45 family.</text>
</comment>
<dbReference type="InterPro" id="IPR023343">
    <property type="entry name" value="Penicillin_amidase_dom1"/>
</dbReference>
<keyword evidence="4" id="KW-0865">Zymogen</keyword>
<proteinExistence type="inferred from homology"/>
<gene>
    <name evidence="6" type="ORF">JY651_15650</name>
</gene>
<name>A0ABX7P729_9BACT</name>
<dbReference type="Gene3D" id="1.10.439.10">
    <property type="entry name" value="Penicillin Amidohydrolase, domain 1"/>
    <property type="match status" value="1"/>
</dbReference>
<dbReference type="Gene3D" id="3.60.20.10">
    <property type="entry name" value="Glutamine Phosphoribosylpyrophosphate, subunit 1, domain 1"/>
    <property type="match status" value="1"/>
</dbReference>
<keyword evidence="2 5" id="KW-0732">Signal</keyword>
<feature type="chain" id="PRO_5045541055" evidence="5">
    <location>
        <begin position="31"/>
        <end position="817"/>
    </location>
</feature>
<evidence type="ECO:0000256" key="4">
    <source>
        <dbReference type="ARBA" id="ARBA00023145"/>
    </source>
</evidence>
<feature type="signal peptide" evidence="5">
    <location>
        <begin position="1"/>
        <end position="30"/>
    </location>
</feature>
<dbReference type="InterPro" id="IPR043147">
    <property type="entry name" value="Penicillin_amidase_A-knob"/>
</dbReference>
<dbReference type="CDD" id="cd01936">
    <property type="entry name" value="Ntn_CA"/>
    <property type="match status" value="1"/>
</dbReference>
<dbReference type="InterPro" id="IPR043146">
    <property type="entry name" value="Penicillin_amidase_N_B-knob"/>
</dbReference>
<dbReference type="EMBL" id="CP071090">
    <property type="protein sequence ID" value="QSQ26273.1"/>
    <property type="molecule type" value="Genomic_DNA"/>
</dbReference>
<accession>A0ABX7P729</accession>
<protein>
    <submittedName>
        <fullName evidence="6">Acylase</fullName>
    </submittedName>
</protein>
<evidence type="ECO:0000256" key="2">
    <source>
        <dbReference type="ARBA" id="ARBA00022729"/>
    </source>
</evidence>
<dbReference type="SUPFAM" id="SSF56235">
    <property type="entry name" value="N-terminal nucleophile aminohydrolases (Ntn hydrolases)"/>
    <property type="match status" value="1"/>
</dbReference>
<evidence type="ECO:0000256" key="3">
    <source>
        <dbReference type="ARBA" id="ARBA00022801"/>
    </source>
</evidence>
<dbReference type="PANTHER" id="PTHR34218">
    <property type="entry name" value="PEPTIDASE S45 PENICILLIN AMIDASE"/>
    <property type="match status" value="1"/>
</dbReference>
<organism evidence="6 7">
    <name type="scientific">Pyxidicoccus parkwayensis</name>
    <dbReference type="NCBI Taxonomy" id="2813578"/>
    <lineage>
        <taxon>Bacteria</taxon>
        <taxon>Pseudomonadati</taxon>
        <taxon>Myxococcota</taxon>
        <taxon>Myxococcia</taxon>
        <taxon>Myxococcales</taxon>
        <taxon>Cystobacterineae</taxon>
        <taxon>Myxococcaceae</taxon>
        <taxon>Pyxidicoccus</taxon>
    </lineage>
</organism>
<dbReference type="Proteomes" id="UP000662747">
    <property type="component" value="Chromosome"/>
</dbReference>
<keyword evidence="7" id="KW-1185">Reference proteome</keyword>
<dbReference type="Gene3D" id="1.10.1400.10">
    <property type="match status" value="1"/>
</dbReference>
<dbReference type="InterPro" id="IPR002692">
    <property type="entry name" value="S45"/>
</dbReference>
<evidence type="ECO:0000256" key="5">
    <source>
        <dbReference type="SAM" id="SignalP"/>
    </source>
</evidence>
<dbReference type="RefSeq" id="WP_206727821.1">
    <property type="nucleotide sequence ID" value="NZ_CP071090.1"/>
</dbReference>